<comment type="subcellular location">
    <subcellularLocation>
        <location evidence="1">Membrane</location>
        <topology evidence="1">Multi-pass membrane protein</topology>
    </subcellularLocation>
</comment>
<evidence type="ECO:0000256" key="4">
    <source>
        <dbReference type="ARBA" id="ARBA00023040"/>
    </source>
</evidence>
<name>A0A3S1B7X9_ELYCH</name>
<feature type="transmembrane region" description="Helical" evidence="8">
    <location>
        <begin position="243"/>
        <end position="267"/>
    </location>
</feature>
<dbReference type="Pfam" id="PF00001">
    <property type="entry name" value="7tm_1"/>
    <property type="match status" value="1"/>
</dbReference>
<dbReference type="SUPFAM" id="SSF81321">
    <property type="entry name" value="Family A G protein-coupled receptor-like"/>
    <property type="match status" value="1"/>
</dbReference>
<dbReference type="InterPro" id="IPR017452">
    <property type="entry name" value="GPCR_Rhodpsn_7TM"/>
</dbReference>
<sequence>NTSLISDTILDLCGLIFKLVLNPTLGIADVCSNVINIAVFFKMGLGDGVTQNFFILSISDCITSVVAVTNSAAYILQHTFTSAGETIQLEIQRLYWATVFAVSFPLNVSTITTVVIAVVRCCCVAMPLRVKFVLTAPRQLAAILISSAAAIAVLLYVFTPLEAIYLKNPQTNKTYLVYIGYRWTLYTVFCGTIFFTSVITATVCVIILSVNLQRSSKFREKTASGTSNSDQDGRKETRVVKTVVLVTVVFIVCLIPHFLFSAVKIFISEFSQRGKYRNENQLFLMMSETLLLLNANLNVYIYLLFNTRYHVTFMAL</sequence>
<dbReference type="EMBL" id="RQTK01000313">
    <property type="protein sequence ID" value="RUS81950.1"/>
    <property type="molecule type" value="Genomic_DNA"/>
</dbReference>
<keyword evidence="3 8" id="KW-1133">Transmembrane helix</keyword>
<evidence type="ECO:0000256" key="1">
    <source>
        <dbReference type="ARBA" id="ARBA00004141"/>
    </source>
</evidence>
<feature type="transmembrane region" description="Helical" evidence="8">
    <location>
        <begin position="140"/>
        <end position="165"/>
    </location>
</feature>
<feature type="transmembrane region" description="Helical" evidence="8">
    <location>
        <begin position="282"/>
        <end position="305"/>
    </location>
</feature>
<accession>A0A3S1B7X9</accession>
<feature type="transmembrane region" description="Helical" evidence="8">
    <location>
        <begin position="20"/>
        <end position="41"/>
    </location>
</feature>
<feature type="non-terminal residue" evidence="10">
    <location>
        <position position="1"/>
    </location>
</feature>
<keyword evidence="5 8" id="KW-0472">Membrane</keyword>
<protein>
    <recommendedName>
        <fullName evidence="9">G-protein coupled receptors family 1 profile domain-containing protein</fullName>
    </recommendedName>
</protein>
<evidence type="ECO:0000256" key="7">
    <source>
        <dbReference type="ARBA" id="ARBA00023224"/>
    </source>
</evidence>
<reference evidence="10 11" key="1">
    <citation type="submission" date="2019-01" db="EMBL/GenBank/DDBJ databases">
        <title>A draft genome assembly of the solar-powered sea slug Elysia chlorotica.</title>
        <authorList>
            <person name="Cai H."/>
            <person name="Li Q."/>
            <person name="Fang X."/>
            <person name="Li J."/>
            <person name="Curtis N.E."/>
            <person name="Altenburger A."/>
            <person name="Shibata T."/>
            <person name="Feng M."/>
            <person name="Maeda T."/>
            <person name="Schwartz J.A."/>
            <person name="Shigenobu S."/>
            <person name="Lundholm N."/>
            <person name="Nishiyama T."/>
            <person name="Yang H."/>
            <person name="Hasebe M."/>
            <person name="Li S."/>
            <person name="Pierce S.K."/>
            <person name="Wang J."/>
        </authorList>
    </citation>
    <scope>NUCLEOTIDE SEQUENCE [LARGE SCALE GENOMIC DNA]</scope>
    <source>
        <strain evidence="10">EC2010</strain>
        <tissue evidence="10">Whole organism of an adult</tissue>
    </source>
</reference>
<proteinExistence type="predicted"/>
<feature type="non-terminal residue" evidence="10">
    <location>
        <position position="316"/>
    </location>
</feature>
<dbReference type="PRINTS" id="PR00237">
    <property type="entry name" value="GPCRRHODOPSN"/>
</dbReference>
<keyword evidence="11" id="KW-1185">Reference proteome</keyword>
<gene>
    <name evidence="10" type="ORF">EGW08_010295</name>
</gene>
<dbReference type="InterPro" id="IPR000276">
    <property type="entry name" value="GPCR_Rhodpsn"/>
</dbReference>
<evidence type="ECO:0000256" key="5">
    <source>
        <dbReference type="ARBA" id="ARBA00023136"/>
    </source>
</evidence>
<evidence type="ECO:0000256" key="3">
    <source>
        <dbReference type="ARBA" id="ARBA00022989"/>
    </source>
</evidence>
<evidence type="ECO:0000313" key="10">
    <source>
        <dbReference type="EMBL" id="RUS81950.1"/>
    </source>
</evidence>
<keyword evidence="6" id="KW-0675">Receptor</keyword>
<organism evidence="10 11">
    <name type="scientific">Elysia chlorotica</name>
    <name type="common">Eastern emerald elysia</name>
    <name type="synonym">Sea slug</name>
    <dbReference type="NCBI Taxonomy" id="188477"/>
    <lineage>
        <taxon>Eukaryota</taxon>
        <taxon>Metazoa</taxon>
        <taxon>Spiralia</taxon>
        <taxon>Lophotrochozoa</taxon>
        <taxon>Mollusca</taxon>
        <taxon>Gastropoda</taxon>
        <taxon>Heterobranchia</taxon>
        <taxon>Euthyneura</taxon>
        <taxon>Panpulmonata</taxon>
        <taxon>Sacoglossa</taxon>
        <taxon>Placobranchoidea</taxon>
        <taxon>Plakobranchidae</taxon>
        <taxon>Elysia</taxon>
    </lineage>
</organism>
<evidence type="ECO:0000313" key="11">
    <source>
        <dbReference type="Proteomes" id="UP000271974"/>
    </source>
</evidence>
<dbReference type="AlphaFoldDB" id="A0A3S1B7X9"/>
<feature type="domain" description="G-protein coupled receptors family 1 profile" evidence="9">
    <location>
        <begin position="32"/>
        <end position="302"/>
    </location>
</feature>
<evidence type="ECO:0000256" key="2">
    <source>
        <dbReference type="ARBA" id="ARBA00022692"/>
    </source>
</evidence>
<keyword evidence="2 8" id="KW-0812">Transmembrane</keyword>
<dbReference type="OrthoDB" id="10473142at2759"/>
<evidence type="ECO:0000256" key="6">
    <source>
        <dbReference type="ARBA" id="ARBA00023170"/>
    </source>
</evidence>
<evidence type="ECO:0000259" key="9">
    <source>
        <dbReference type="PROSITE" id="PS50262"/>
    </source>
</evidence>
<dbReference type="PROSITE" id="PS50262">
    <property type="entry name" value="G_PROTEIN_RECEP_F1_2"/>
    <property type="match status" value="1"/>
</dbReference>
<dbReference type="Proteomes" id="UP000271974">
    <property type="component" value="Unassembled WGS sequence"/>
</dbReference>
<feature type="transmembrane region" description="Helical" evidence="8">
    <location>
        <begin position="53"/>
        <end position="75"/>
    </location>
</feature>
<keyword evidence="7" id="KW-0807">Transducer</keyword>
<dbReference type="Gene3D" id="1.20.1070.10">
    <property type="entry name" value="Rhodopsin 7-helix transmembrane proteins"/>
    <property type="match status" value="1"/>
</dbReference>
<comment type="caution">
    <text evidence="10">The sequence shown here is derived from an EMBL/GenBank/DDBJ whole genome shotgun (WGS) entry which is preliminary data.</text>
</comment>
<dbReference type="PANTHER" id="PTHR24243">
    <property type="entry name" value="G-PROTEIN COUPLED RECEPTOR"/>
    <property type="match status" value="1"/>
</dbReference>
<feature type="transmembrane region" description="Helical" evidence="8">
    <location>
        <begin position="95"/>
        <end position="119"/>
    </location>
</feature>
<dbReference type="GO" id="GO:0016020">
    <property type="term" value="C:membrane"/>
    <property type="evidence" value="ECO:0007669"/>
    <property type="project" value="UniProtKB-SubCell"/>
</dbReference>
<dbReference type="GO" id="GO:0004930">
    <property type="term" value="F:G protein-coupled receptor activity"/>
    <property type="evidence" value="ECO:0007669"/>
    <property type="project" value="UniProtKB-KW"/>
</dbReference>
<dbReference type="PANTHER" id="PTHR24243:SF208">
    <property type="entry name" value="PYROKININ-1 RECEPTOR"/>
    <property type="match status" value="1"/>
</dbReference>
<keyword evidence="4" id="KW-0297">G-protein coupled receptor</keyword>
<evidence type="ECO:0000256" key="8">
    <source>
        <dbReference type="SAM" id="Phobius"/>
    </source>
</evidence>
<feature type="transmembrane region" description="Helical" evidence="8">
    <location>
        <begin position="185"/>
        <end position="212"/>
    </location>
</feature>